<dbReference type="RefSeq" id="WP_256623640.1">
    <property type="nucleotide sequence ID" value="NZ_JTEO01000006.1"/>
</dbReference>
<accession>A0AAE3L2M9</accession>
<dbReference type="EMBL" id="JTEO01000006">
    <property type="protein sequence ID" value="MCQ6963698.1"/>
    <property type="molecule type" value="Genomic_DNA"/>
</dbReference>
<comment type="caution">
    <text evidence="1">The sequence shown here is derived from an EMBL/GenBank/DDBJ whole genome shotgun (WGS) entry which is preliminary data.</text>
</comment>
<proteinExistence type="predicted"/>
<dbReference type="Pfam" id="PF13835">
    <property type="entry name" value="DUF4194"/>
    <property type="match status" value="1"/>
</dbReference>
<evidence type="ECO:0008006" key="3">
    <source>
        <dbReference type="Google" id="ProtNLM"/>
    </source>
</evidence>
<evidence type="ECO:0000313" key="1">
    <source>
        <dbReference type="EMBL" id="MCQ6963698.1"/>
    </source>
</evidence>
<dbReference type="AlphaFoldDB" id="A0AAE3L2M9"/>
<sequence>MTENNNQLPYAISVIKLLKGNVFKSDADVWDNIIQYKPALKNYFSSIGIELFIHEDNGYAFLRQKEREEQFEQTLPSLISKRQLSYHMTLLCAFLVERLYEDQRATGNESPFCSIDRKTIINMMKPFMPSSSNEAKIERDINTLINKVKEYGFLRELSTDRDTFEIRTILFALIDNEIVHEIKNKLLEHAKEMNNNNDTEDGTEHDPESTS</sequence>
<dbReference type="InterPro" id="IPR025449">
    <property type="entry name" value="JetB"/>
</dbReference>
<evidence type="ECO:0000313" key="2">
    <source>
        <dbReference type="Proteomes" id="UP001206983"/>
    </source>
</evidence>
<reference evidence="1 2" key="1">
    <citation type="journal article" date="2011" name="Appl. Environ. Microbiol.">
        <title>Methanogenic archaea isolated from Taiwan's Chelungpu fault.</title>
        <authorList>
            <person name="Wu S.Y."/>
            <person name="Lai M.C."/>
        </authorList>
    </citation>
    <scope>NUCLEOTIDE SEQUENCE [LARGE SCALE GENOMIC DNA]</scope>
    <source>
        <strain evidence="1 2">St545Mb</strain>
    </source>
</reference>
<name>A0AAE3L2M9_9EURY</name>
<dbReference type="Proteomes" id="UP001206983">
    <property type="component" value="Unassembled WGS sequence"/>
</dbReference>
<keyword evidence="2" id="KW-1185">Reference proteome</keyword>
<organism evidence="1 2">
    <name type="scientific">Methanolobus chelungpuianus</name>
    <dbReference type="NCBI Taxonomy" id="502115"/>
    <lineage>
        <taxon>Archaea</taxon>
        <taxon>Methanobacteriati</taxon>
        <taxon>Methanobacteriota</taxon>
        <taxon>Stenosarchaea group</taxon>
        <taxon>Methanomicrobia</taxon>
        <taxon>Methanosarcinales</taxon>
        <taxon>Methanosarcinaceae</taxon>
        <taxon>Methanolobus</taxon>
    </lineage>
</organism>
<gene>
    <name evidence="1" type="ORF">PV02_11710</name>
</gene>
<protein>
    <recommendedName>
        <fullName evidence="3">DUF4194 domain-containing protein</fullName>
    </recommendedName>
</protein>